<reference evidence="1 2" key="1">
    <citation type="journal article" date="2024" name="Plant Biotechnol. J.">
        <title>Dendrobium thyrsiflorum genome and its molecular insights into genes involved in important horticultural traits.</title>
        <authorList>
            <person name="Chen B."/>
            <person name="Wang J.Y."/>
            <person name="Zheng P.J."/>
            <person name="Li K.L."/>
            <person name="Liang Y.M."/>
            <person name="Chen X.F."/>
            <person name="Zhang C."/>
            <person name="Zhao X."/>
            <person name="He X."/>
            <person name="Zhang G.Q."/>
            <person name="Liu Z.J."/>
            <person name="Xu Q."/>
        </authorList>
    </citation>
    <scope>NUCLEOTIDE SEQUENCE [LARGE SCALE GENOMIC DNA]</scope>
    <source>
        <strain evidence="1">GZMU011</strain>
    </source>
</reference>
<proteinExistence type="predicted"/>
<name>A0ABD0UB65_DENTH</name>
<accession>A0ABD0UB65</accession>
<evidence type="ECO:0000313" key="1">
    <source>
        <dbReference type="EMBL" id="KAL0910024.1"/>
    </source>
</evidence>
<comment type="caution">
    <text evidence="1">The sequence shown here is derived from an EMBL/GenBank/DDBJ whole genome shotgun (WGS) entry which is preliminary data.</text>
</comment>
<organism evidence="1 2">
    <name type="scientific">Dendrobium thyrsiflorum</name>
    <name type="common">Pinecone-like raceme dendrobium</name>
    <name type="synonym">Orchid</name>
    <dbReference type="NCBI Taxonomy" id="117978"/>
    <lineage>
        <taxon>Eukaryota</taxon>
        <taxon>Viridiplantae</taxon>
        <taxon>Streptophyta</taxon>
        <taxon>Embryophyta</taxon>
        <taxon>Tracheophyta</taxon>
        <taxon>Spermatophyta</taxon>
        <taxon>Magnoliopsida</taxon>
        <taxon>Liliopsida</taxon>
        <taxon>Asparagales</taxon>
        <taxon>Orchidaceae</taxon>
        <taxon>Epidendroideae</taxon>
        <taxon>Malaxideae</taxon>
        <taxon>Dendrobiinae</taxon>
        <taxon>Dendrobium</taxon>
    </lineage>
</organism>
<dbReference type="EMBL" id="JANQDX010000016">
    <property type="protein sequence ID" value="KAL0910024.1"/>
    <property type="molecule type" value="Genomic_DNA"/>
</dbReference>
<dbReference type="Proteomes" id="UP001552299">
    <property type="component" value="Unassembled WGS sequence"/>
</dbReference>
<keyword evidence="2" id="KW-1185">Reference proteome</keyword>
<evidence type="ECO:0000313" key="2">
    <source>
        <dbReference type="Proteomes" id="UP001552299"/>
    </source>
</evidence>
<dbReference type="AlphaFoldDB" id="A0ABD0UB65"/>
<protein>
    <submittedName>
        <fullName evidence="1">Uncharacterized protein</fullName>
    </submittedName>
</protein>
<gene>
    <name evidence="1" type="ORF">M5K25_020950</name>
</gene>
<sequence length="77" mass="8589">MEDDDPQGQLLLPIDDFSAEKMEGELKAGYDAVIDKLRWVRVAAERGLRGSQVRLDQTKAVLLCDGFFILLIVILVA</sequence>